<dbReference type="Proteomes" id="UP000243547">
    <property type="component" value="Unassembled WGS sequence"/>
</dbReference>
<feature type="transmembrane region" description="Helical" evidence="1">
    <location>
        <begin position="100"/>
        <end position="121"/>
    </location>
</feature>
<accession>A0A1M6RWK7</accession>
<evidence type="ECO:0000313" key="3">
    <source>
        <dbReference type="Proteomes" id="UP000243547"/>
    </source>
</evidence>
<dbReference type="PANTHER" id="PTHR40044:SF1">
    <property type="entry name" value="INTEGRAL MEMBRANE PROTEIN"/>
    <property type="match status" value="1"/>
</dbReference>
<feature type="transmembrane region" description="Helical" evidence="1">
    <location>
        <begin position="127"/>
        <end position="145"/>
    </location>
</feature>
<feature type="transmembrane region" description="Helical" evidence="1">
    <location>
        <begin position="70"/>
        <end position="88"/>
    </location>
</feature>
<dbReference type="Pfam" id="PF06177">
    <property type="entry name" value="QueT"/>
    <property type="match status" value="1"/>
</dbReference>
<evidence type="ECO:0000256" key="1">
    <source>
        <dbReference type="SAM" id="Phobius"/>
    </source>
</evidence>
<keyword evidence="1" id="KW-0812">Transmembrane</keyword>
<feature type="transmembrane region" description="Helical" evidence="1">
    <location>
        <begin position="6"/>
        <end position="27"/>
    </location>
</feature>
<protein>
    <submittedName>
        <fullName evidence="2">Uncharacterized membrane protein</fullName>
    </submittedName>
</protein>
<name>A0A1M6RWK7_9FIRM</name>
<dbReference type="AlphaFoldDB" id="A0A1M6RWK7"/>
<evidence type="ECO:0000313" key="2">
    <source>
        <dbReference type="EMBL" id="SHK36882.1"/>
    </source>
</evidence>
<keyword evidence="3" id="KW-1185">Reference proteome</keyword>
<keyword evidence="1" id="KW-0472">Membrane</keyword>
<dbReference type="InterPro" id="IPR010387">
    <property type="entry name" value="QueT"/>
</dbReference>
<reference evidence="3" key="1">
    <citation type="submission" date="2016-11" db="EMBL/GenBank/DDBJ databases">
        <authorList>
            <person name="Varghese N."/>
            <person name="Submissions S."/>
        </authorList>
    </citation>
    <scope>NUCLEOTIDE SEQUENCE [LARGE SCALE GENOMIC DNA]</scope>
    <source>
        <strain evidence="3">DSM 14826</strain>
    </source>
</reference>
<sequence>MKKTTYLVQGALIAAIYVVLAFVFAPISYGPMQIRIAEILTVLPYLTPAAIPGVFVGCLIANLYSDAGMLDVIFGSLATLIAAILTYYMPKRWLAPLPPVLVNVVIIPLVLYFALELPYWLSVAGVLVGQIIACYGLGYPLLLVLDRYKLLQK</sequence>
<dbReference type="RefSeq" id="WP_072908625.1">
    <property type="nucleotide sequence ID" value="NZ_FRAI01000039.1"/>
</dbReference>
<dbReference type="EMBL" id="FRAI01000039">
    <property type="protein sequence ID" value="SHK36882.1"/>
    <property type="molecule type" value="Genomic_DNA"/>
</dbReference>
<dbReference type="STRING" id="1120989.SAMN02745227_02124"/>
<gene>
    <name evidence="2" type="ORF">SAMN02745227_02124</name>
</gene>
<dbReference type="PANTHER" id="PTHR40044">
    <property type="entry name" value="INTEGRAL MEMBRANE PROTEIN-RELATED"/>
    <property type="match status" value="1"/>
</dbReference>
<proteinExistence type="predicted"/>
<dbReference type="PIRSF" id="PIRSF031501">
    <property type="entry name" value="QueT"/>
    <property type="match status" value="1"/>
</dbReference>
<organism evidence="2 3">
    <name type="scientific">Anaerobranca californiensis DSM 14826</name>
    <dbReference type="NCBI Taxonomy" id="1120989"/>
    <lineage>
        <taxon>Bacteria</taxon>
        <taxon>Bacillati</taxon>
        <taxon>Bacillota</taxon>
        <taxon>Clostridia</taxon>
        <taxon>Eubacteriales</taxon>
        <taxon>Proteinivoracaceae</taxon>
        <taxon>Anaerobranca</taxon>
    </lineage>
</organism>
<feature type="transmembrane region" description="Helical" evidence="1">
    <location>
        <begin position="39"/>
        <end position="64"/>
    </location>
</feature>
<keyword evidence="1" id="KW-1133">Transmembrane helix</keyword>
<dbReference type="OrthoDB" id="9786793at2"/>